<dbReference type="InterPro" id="IPR013083">
    <property type="entry name" value="Znf_RING/FYVE/PHD"/>
</dbReference>
<evidence type="ECO:0000313" key="1">
    <source>
        <dbReference type="EMBL" id="KAJ8027728.1"/>
    </source>
</evidence>
<sequence length="459" mass="52971">MAATSEGTENIPEGLTELGLEELDDWGDFETFCSTETEADQGETFSLCNCGVPSTENVVECSRSEECSIRWFHQACIENLPKDGEMWICDACKQAVSTPMESGGSSSVDRQQKRAGGMKYPEKVFRKADATVLAHDFMTSSIEKVFTHELFQIKTPFCEEVHQLAIELKDGFVHENFKLFSEELVKNMWALVKTLRGVRWTEKKKSEMWGNFHDFRMKESNFERWNQLLEILSIKADEEVTNYMLQHIIKEVFTSLLSTLMETDMPPYNLQQHAMSLDNEEQQALRYCAGYVPFKLKKRYLKLKDNEVAKQYIGIIDSWVDDSPSAQDEPHDVTKAWIGMQNRGGLFQVNDEVYTFFKKLEMEVRETVNMQNIRNLQGVNIQNLLCNKLEGKNSITLAWFHLTPHLSSTCRLKLFTEVTHCFVKMRSEAFLKVYLDIRKGRDDGVSKKQEKGLRSSLKK</sequence>
<dbReference type="EMBL" id="JAIZAY010000015">
    <property type="protein sequence ID" value="KAJ8027728.1"/>
    <property type="molecule type" value="Genomic_DNA"/>
</dbReference>
<reference evidence="1" key="1">
    <citation type="submission" date="2021-10" db="EMBL/GenBank/DDBJ databases">
        <title>Tropical sea cucumber genome reveals ecological adaptation and Cuvierian tubules defense mechanism.</title>
        <authorList>
            <person name="Chen T."/>
        </authorList>
    </citation>
    <scope>NUCLEOTIDE SEQUENCE</scope>
    <source>
        <strain evidence="1">Nanhai2018</strain>
        <tissue evidence="1">Muscle</tissue>
    </source>
</reference>
<protein>
    <recommendedName>
        <fullName evidence="3">PHD-type domain-containing protein</fullName>
    </recommendedName>
</protein>
<dbReference type="Proteomes" id="UP001152320">
    <property type="component" value="Chromosome 15"/>
</dbReference>
<dbReference type="AlphaFoldDB" id="A0A9Q1BJE7"/>
<gene>
    <name evidence="1" type="ORF">HOLleu_29763</name>
</gene>
<accession>A0A9Q1BJE7</accession>
<dbReference type="OrthoDB" id="10052386at2759"/>
<organism evidence="1 2">
    <name type="scientific">Holothuria leucospilota</name>
    <name type="common">Black long sea cucumber</name>
    <name type="synonym">Mertensiothuria leucospilota</name>
    <dbReference type="NCBI Taxonomy" id="206669"/>
    <lineage>
        <taxon>Eukaryota</taxon>
        <taxon>Metazoa</taxon>
        <taxon>Echinodermata</taxon>
        <taxon>Eleutherozoa</taxon>
        <taxon>Echinozoa</taxon>
        <taxon>Holothuroidea</taxon>
        <taxon>Aspidochirotacea</taxon>
        <taxon>Aspidochirotida</taxon>
        <taxon>Holothuriidae</taxon>
        <taxon>Holothuria</taxon>
    </lineage>
</organism>
<comment type="caution">
    <text evidence="1">The sequence shown here is derived from an EMBL/GenBank/DDBJ whole genome shotgun (WGS) entry which is preliminary data.</text>
</comment>
<evidence type="ECO:0008006" key="3">
    <source>
        <dbReference type="Google" id="ProtNLM"/>
    </source>
</evidence>
<name>A0A9Q1BJE7_HOLLE</name>
<dbReference type="Gene3D" id="3.30.40.10">
    <property type="entry name" value="Zinc/RING finger domain, C3HC4 (zinc finger)"/>
    <property type="match status" value="1"/>
</dbReference>
<keyword evidence="2" id="KW-1185">Reference proteome</keyword>
<proteinExistence type="predicted"/>
<dbReference type="InterPro" id="IPR011011">
    <property type="entry name" value="Znf_FYVE_PHD"/>
</dbReference>
<evidence type="ECO:0000313" key="2">
    <source>
        <dbReference type="Proteomes" id="UP001152320"/>
    </source>
</evidence>
<dbReference type="SUPFAM" id="SSF57903">
    <property type="entry name" value="FYVE/PHD zinc finger"/>
    <property type="match status" value="1"/>
</dbReference>